<keyword evidence="3" id="KW-1185">Reference proteome</keyword>
<feature type="compositionally biased region" description="Basic and acidic residues" evidence="1">
    <location>
        <begin position="91"/>
        <end position="101"/>
    </location>
</feature>
<protein>
    <submittedName>
        <fullName evidence="2">Uncharacterized protein</fullName>
    </submittedName>
</protein>
<evidence type="ECO:0000256" key="1">
    <source>
        <dbReference type="SAM" id="MobiDB-lite"/>
    </source>
</evidence>
<feature type="region of interest" description="Disordered" evidence="1">
    <location>
        <begin position="73"/>
        <end position="101"/>
    </location>
</feature>
<proteinExistence type="predicted"/>
<gene>
    <name evidence="2" type="ORF">GCM10011589_45530</name>
</gene>
<feature type="compositionally biased region" description="Polar residues" evidence="1">
    <location>
        <begin position="73"/>
        <end position="86"/>
    </location>
</feature>
<evidence type="ECO:0000313" key="3">
    <source>
        <dbReference type="Proteomes" id="UP000648663"/>
    </source>
</evidence>
<dbReference type="Proteomes" id="UP000648663">
    <property type="component" value="Unassembled WGS sequence"/>
</dbReference>
<sequence length="101" mass="10922">MPCHHCNTARFRPTTATVSARFDALGLHLLDEFDGDPGRPLRAECRRCGAPRSVSWQAIGSGSPPCLTVAGQLSTETPSQSRTASMTCRGRGADEYTRNSR</sequence>
<reference evidence="3" key="1">
    <citation type="journal article" date="2019" name="Int. J. Syst. Evol. Microbiol.">
        <title>The Global Catalogue of Microorganisms (GCM) 10K type strain sequencing project: providing services to taxonomists for standard genome sequencing and annotation.</title>
        <authorList>
            <consortium name="The Broad Institute Genomics Platform"/>
            <consortium name="The Broad Institute Genome Sequencing Center for Infectious Disease"/>
            <person name="Wu L."/>
            <person name="Ma J."/>
        </authorList>
    </citation>
    <scope>NUCLEOTIDE SEQUENCE [LARGE SCALE GENOMIC DNA]</scope>
    <source>
        <strain evidence="3">CGMCC 4.5581</strain>
    </source>
</reference>
<organism evidence="2 3">
    <name type="scientific">Modestobacter marinus</name>
    <dbReference type="NCBI Taxonomy" id="477641"/>
    <lineage>
        <taxon>Bacteria</taxon>
        <taxon>Bacillati</taxon>
        <taxon>Actinomycetota</taxon>
        <taxon>Actinomycetes</taxon>
        <taxon>Geodermatophilales</taxon>
        <taxon>Geodermatophilaceae</taxon>
        <taxon>Modestobacter</taxon>
    </lineage>
</organism>
<comment type="caution">
    <text evidence="2">The sequence shown here is derived from an EMBL/GenBank/DDBJ whole genome shotgun (WGS) entry which is preliminary data.</text>
</comment>
<evidence type="ECO:0000313" key="2">
    <source>
        <dbReference type="EMBL" id="GGL83983.1"/>
    </source>
</evidence>
<name>A0ABQ2GBC3_9ACTN</name>
<dbReference type="EMBL" id="BMMI01000013">
    <property type="protein sequence ID" value="GGL83983.1"/>
    <property type="molecule type" value="Genomic_DNA"/>
</dbReference>
<accession>A0ABQ2GBC3</accession>